<feature type="transmembrane region" description="Helical" evidence="6">
    <location>
        <begin position="41"/>
        <end position="65"/>
    </location>
</feature>
<evidence type="ECO:0000256" key="4">
    <source>
        <dbReference type="ARBA" id="ARBA00022989"/>
    </source>
</evidence>
<dbReference type="EMBL" id="CP009245">
    <property type="protein sequence ID" value="APT84136.1"/>
    <property type="molecule type" value="Genomic_DNA"/>
</dbReference>
<dbReference type="PANTHER" id="PTHR33885">
    <property type="entry name" value="PHAGE SHOCK PROTEIN C"/>
    <property type="match status" value="1"/>
</dbReference>
<protein>
    <recommendedName>
        <fullName evidence="7">Phage shock protein PspC N-terminal domain-containing protein</fullName>
    </recommendedName>
</protein>
<keyword evidence="5 6" id="KW-0472">Membrane</keyword>
<evidence type="ECO:0000259" key="7">
    <source>
        <dbReference type="Pfam" id="PF04024"/>
    </source>
</evidence>
<dbReference type="PANTHER" id="PTHR33885:SF3">
    <property type="entry name" value="PHAGE SHOCK PROTEIN C"/>
    <property type="match status" value="1"/>
</dbReference>
<feature type="domain" description="Phage shock protein PspC N-terminal" evidence="7">
    <location>
        <begin position="11"/>
        <end position="67"/>
    </location>
</feature>
<evidence type="ECO:0000256" key="3">
    <source>
        <dbReference type="ARBA" id="ARBA00022692"/>
    </source>
</evidence>
<dbReference type="InterPro" id="IPR052027">
    <property type="entry name" value="PspC"/>
</dbReference>
<evidence type="ECO:0000313" key="8">
    <source>
        <dbReference type="EMBL" id="APT84136.1"/>
    </source>
</evidence>
<dbReference type="GO" id="GO:0005886">
    <property type="term" value="C:plasma membrane"/>
    <property type="evidence" value="ECO:0007669"/>
    <property type="project" value="UniProtKB-SubCell"/>
</dbReference>
<evidence type="ECO:0000256" key="1">
    <source>
        <dbReference type="ARBA" id="ARBA00004162"/>
    </source>
</evidence>
<dbReference type="AlphaFoldDB" id="A0A1L7CE67"/>
<reference evidence="8 9" key="1">
    <citation type="submission" date="2014-08" db="EMBL/GenBank/DDBJ databases">
        <title>Complete genome sequence of Corynebacterium aquilae S-613T(T) (=DSM 44791(T)), isolated from the choana of a healthy golden eagle.</title>
        <authorList>
            <person name="Ruckert C."/>
            <person name="Albersmeier A."/>
            <person name="Winkler A."/>
            <person name="Kalinowski J."/>
        </authorList>
    </citation>
    <scope>NUCLEOTIDE SEQUENCE [LARGE SCALE GENOMIC DNA]</scope>
    <source>
        <strain evidence="8 9">S-613</strain>
    </source>
</reference>
<evidence type="ECO:0000256" key="6">
    <source>
        <dbReference type="SAM" id="Phobius"/>
    </source>
</evidence>
<evidence type="ECO:0000256" key="5">
    <source>
        <dbReference type="ARBA" id="ARBA00023136"/>
    </source>
</evidence>
<dbReference type="STRING" id="1431546.CAQU_02575"/>
<organism evidence="8 9">
    <name type="scientific">Corynebacterium aquilae DSM 44791</name>
    <dbReference type="NCBI Taxonomy" id="1431546"/>
    <lineage>
        <taxon>Bacteria</taxon>
        <taxon>Bacillati</taxon>
        <taxon>Actinomycetota</taxon>
        <taxon>Actinomycetes</taxon>
        <taxon>Mycobacteriales</taxon>
        <taxon>Corynebacteriaceae</taxon>
        <taxon>Corynebacterium</taxon>
    </lineage>
</organism>
<sequence length="71" mass="7735">MTNNFPTPTNRLYRSSTDKYLAGVCGGIAQHFGWDPALVRIMAVLGAVVFHVFSPIIYIIAAIVMPKNPTA</sequence>
<dbReference type="Proteomes" id="UP000185478">
    <property type="component" value="Chromosome"/>
</dbReference>
<comment type="subcellular location">
    <subcellularLocation>
        <location evidence="1">Cell membrane</location>
        <topology evidence="1">Single-pass membrane protein</topology>
    </subcellularLocation>
</comment>
<keyword evidence="3 6" id="KW-0812">Transmembrane</keyword>
<accession>A0A1L7CE67</accession>
<dbReference type="OrthoDB" id="7359894at2"/>
<gene>
    <name evidence="8" type="ORF">CAQU_02575</name>
</gene>
<evidence type="ECO:0000313" key="9">
    <source>
        <dbReference type="Proteomes" id="UP000185478"/>
    </source>
</evidence>
<keyword evidence="4 6" id="KW-1133">Transmembrane helix</keyword>
<dbReference type="RefSeq" id="WP_075724925.1">
    <property type="nucleotide sequence ID" value="NZ_CP009245.1"/>
</dbReference>
<name>A0A1L7CE67_9CORY</name>
<evidence type="ECO:0000256" key="2">
    <source>
        <dbReference type="ARBA" id="ARBA00022475"/>
    </source>
</evidence>
<keyword evidence="9" id="KW-1185">Reference proteome</keyword>
<keyword evidence="2" id="KW-1003">Cell membrane</keyword>
<dbReference type="KEGG" id="caqu:CAQU_02575"/>
<dbReference type="InterPro" id="IPR007168">
    <property type="entry name" value="Phageshock_PspC_N"/>
</dbReference>
<proteinExistence type="predicted"/>
<dbReference type="Pfam" id="PF04024">
    <property type="entry name" value="PspC"/>
    <property type="match status" value="1"/>
</dbReference>